<dbReference type="Gene3D" id="1.10.10.1320">
    <property type="entry name" value="Anti-sigma factor, zinc-finger domain"/>
    <property type="match status" value="1"/>
</dbReference>
<gene>
    <name evidence="1" type="ORF">IJ22_34840</name>
</gene>
<dbReference type="InterPro" id="IPR041916">
    <property type="entry name" value="Anti_sigma_zinc_sf"/>
</dbReference>
<proteinExistence type="predicted"/>
<dbReference type="AlphaFoldDB" id="A0A0U2WBR8"/>
<dbReference type="STRING" id="162209.IJ22_34840"/>
<sequence>MAVMHPNDQELQRYLNRRCSAKEDRRIGYHIKACSGCRRRISVLLDMEMALEELPVLQAPSDLADRVMSSIEVEASLVHSGRDSGRTAVSGKRRAYWRSELINGLVATAATYLFISTGIVGKLINLDAGELEAGLRSGAIQFLQAVGEVSRHLLF</sequence>
<name>A0A0U2WBR8_9BACL</name>
<dbReference type="Proteomes" id="UP000061660">
    <property type="component" value="Chromosome"/>
</dbReference>
<evidence type="ECO:0000313" key="2">
    <source>
        <dbReference type="Proteomes" id="UP000061660"/>
    </source>
</evidence>
<organism evidence="1 2">
    <name type="scientific">Paenibacillus naphthalenovorans</name>
    <dbReference type="NCBI Taxonomy" id="162209"/>
    <lineage>
        <taxon>Bacteria</taxon>
        <taxon>Bacillati</taxon>
        <taxon>Bacillota</taxon>
        <taxon>Bacilli</taxon>
        <taxon>Bacillales</taxon>
        <taxon>Paenibacillaceae</taxon>
        <taxon>Paenibacillus</taxon>
    </lineage>
</organism>
<dbReference type="OrthoDB" id="2620519at2"/>
<accession>A0A0U2WBR8</accession>
<dbReference type="KEGG" id="pnp:IJ22_34840"/>
<dbReference type="EMBL" id="CP013652">
    <property type="protein sequence ID" value="ALS23822.1"/>
    <property type="molecule type" value="Genomic_DNA"/>
</dbReference>
<reference evidence="2" key="1">
    <citation type="submission" date="2015-12" db="EMBL/GenBank/DDBJ databases">
        <title>Complete genome sequences of two moderately thermophilic Paenibacillus species.</title>
        <authorList>
            <person name="Butler R.III."/>
            <person name="Wang J."/>
            <person name="Stark B.C."/>
            <person name="Pombert J.-F."/>
        </authorList>
    </citation>
    <scope>NUCLEOTIDE SEQUENCE [LARGE SCALE GENOMIC DNA]</scope>
    <source>
        <strain evidence="2">32O-Y</strain>
    </source>
</reference>
<evidence type="ECO:0000313" key="1">
    <source>
        <dbReference type="EMBL" id="ALS23822.1"/>
    </source>
</evidence>
<dbReference type="RefSeq" id="WP_062409657.1">
    <property type="nucleotide sequence ID" value="NZ_BJCS01000025.1"/>
</dbReference>
<reference evidence="1 2" key="2">
    <citation type="journal article" date="2016" name="Genome Announc.">
        <title>Complete Genome Sequences of Two Interactive Moderate Thermophiles, Paenibacillus napthalenovorans 32O-Y and Paenibacillus sp. 32O-W.</title>
        <authorList>
            <person name="Butler R.R.III."/>
            <person name="Wang J."/>
            <person name="Stark B.C."/>
            <person name="Pombert J.F."/>
        </authorList>
    </citation>
    <scope>NUCLEOTIDE SEQUENCE [LARGE SCALE GENOMIC DNA]</scope>
    <source>
        <strain evidence="1 2">32O-Y</strain>
    </source>
</reference>
<protein>
    <submittedName>
        <fullName evidence="1">Uncharacterized protein</fullName>
    </submittedName>
</protein>
<keyword evidence="2" id="KW-1185">Reference proteome</keyword>